<evidence type="ECO:0000313" key="2">
    <source>
        <dbReference type="Proteomes" id="UP001054945"/>
    </source>
</evidence>
<keyword evidence="2" id="KW-1185">Reference proteome</keyword>
<reference evidence="1 2" key="1">
    <citation type="submission" date="2021-06" db="EMBL/GenBank/DDBJ databases">
        <title>Caerostris extrusa draft genome.</title>
        <authorList>
            <person name="Kono N."/>
            <person name="Arakawa K."/>
        </authorList>
    </citation>
    <scope>NUCLEOTIDE SEQUENCE [LARGE SCALE GENOMIC DNA]</scope>
</reference>
<evidence type="ECO:0000313" key="1">
    <source>
        <dbReference type="EMBL" id="GIY94914.1"/>
    </source>
</evidence>
<dbReference type="EMBL" id="BPLR01017842">
    <property type="protein sequence ID" value="GIY94914.1"/>
    <property type="molecule type" value="Genomic_DNA"/>
</dbReference>
<proteinExistence type="predicted"/>
<accession>A0AAV4XJR6</accession>
<dbReference type="AlphaFoldDB" id="A0AAV4XJR6"/>
<name>A0AAV4XJR6_CAEEX</name>
<sequence length="105" mass="11579">MASVATLLPVKKAVSNVVTRARFAKARPKINTLATKALKERQTPSSDNQLGLKFEASQACVHFMMVFLLPFGSRKKMPAPPLIEEFVRGSIVCMLIARSPSETYL</sequence>
<protein>
    <submittedName>
        <fullName evidence="1">Uncharacterized protein</fullName>
    </submittedName>
</protein>
<comment type="caution">
    <text evidence="1">The sequence shown here is derived from an EMBL/GenBank/DDBJ whole genome shotgun (WGS) entry which is preliminary data.</text>
</comment>
<gene>
    <name evidence="1" type="ORF">CEXT_23281</name>
</gene>
<organism evidence="1 2">
    <name type="scientific">Caerostris extrusa</name>
    <name type="common">Bark spider</name>
    <name type="synonym">Caerostris bankana</name>
    <dbReference type="NCBI Taxonomy" id="172846"/>
    <lineage>
        <taxon>Eukaryota</taxon>
        <taxon>Metazoa</taxon>
        <taxon>Ecdysozoa</taxon>
        <taxon>Arthropoda</taxon>
        <taxon>Chelicerata</taxon>
        <taxon>Arachnida</taxon>
        <taxon>Araneae</taxon>
        <taxon>Araneomorphae</taxon>
        <taxon>Entelegynae</taxon>
        <taxon>Araneoidea</taxon>
        <taxon>Araneidae</taxon>
        <taxon>Caerostris</taxon>
    </lineage>
</organism>
<dbReference type="Proteomes" id="UP001054945">
    <property type="component" value="Unassembled WGS sequence"/>
</dbReference>